<keyword evidence="1" id="KW-1185">Reference proteome</keyword>
<reference evidence="2" key="1">
    <citation type="submission" date="2016-11" db="UniProtKB">
        <authorList>
            <consortium name="WormBaseParasite"/>
        </authorList>
    </citation>
    <scope>IDENTIFICATION</scope>
</reference>
<name>A0A1I7XDR6_HETBA</name>
<accession>A0A1I7XDR6</accession>
<dbReference type="SUPFAM" id="SSF50978">
    <property type="entry name" value="WD40 repeat-like"/>
    <property type="match status" value="1"/>
</dbReference>
<sequence>MNRTTQCMDLTSGLPREKITSIEFVDRSPYFLYGTFDGRVGMVKVNFHDGDMSTSFEKRILWRDKDPVISLRVSQLDNAFVALISYNSITKMYSMNVIDIIGEKKETLDPVVVLRVHSSETMLDICWLWDHPCRLILSINGSIRLFDVRNALYTEQSLFFDGGLTLVASNKFRTHQFAGYNGFEVLIFDSRNLFGPVKQFSVSQAGQIGLHSLKWNPYIPDELLLHFNGSNDILRCSIKNSDVDPFKVRTSFFKFSPCVQYDLTIFDFVRYVASSEIHVLLRYGEQYDLCKTNQDVDLPLFWSSPKQQYLNDAASHPFSTEESPKDSGMLHSLHARQHAMNKSVSEPAIFPHSFLDVFILIIRVNCLVILLSFIININFCYLQKIILPFNHEDSYSNRLASSSFPLSDPELLPKPFPRCSLDTEVYCSCTESFSKFWMTYEKPLKKLFEDIGISPDDDAEMFELEQYLQIILKERNINLTEDGDSFVISLLSKMGIFPDDNGTSAMYANLMRVLGKDNLTCKNNSTQTENLNSEYYLNSANSQDSTLRMGDDGQKIKLATPTISFDFAPVGYSGIIHLTIDGKTPKFQFTPFITADETVTIFPEHITILDDIKKSEVRDTMPTYLYNIMKERLKLGMNKIDLNNPLLLEINDASEVIYDEETENDKQENYTVPVLNMETMLKVKGFPGLLQLCSLDAKEITDWKPFDSDLFSNYSVSLFNFIYIVHLYQSLNI</sequence>
<dbReference type="WBParaSite" id="Hba_15794">
    <property type="protein sequence ID" value="Hba_15794"/>
    <property type="gene ID" value="Hba_15794"/>
</dbReference>
<proteinExistence type="predicted"/>
<dbReference type="InterPro" id="IPR015943">
    <property type="entry name" value="WD40/YVTN_repeat-like_dom_sf"/>
</dbReference>
<organism evidence="1 2">
    <name type="scientific">Heterorhabditis bacteriophora</name>
    <name type="common">Entomopathogenic nematode worm</name>
    <dbReference type="NCBI Taxonomy" id="37862"/>
    <lineage>
        <taxon>Eukaryota</taxon>
        <taxon>Metazoa</taxon>
        <taxon>Ecdysozoa</taxon>
        <taxon>Nematoda</taxon>
        <taxon>Chromadorea</taxon>
        <taxon>Rhabditida</taxon>
        <taxon>Rhabditina</taxon>
        <taxon>Rhabditomorpha</taxon>
        <taxon>Strongyloidea</taxon>
        <taxon>Heterorhabditidae</taxon>
        <taxon>Heterorhabditis</taxon>
    </lineage>
</organism>
<evidence type="ECO:0000313" key="2">
    <source>
        <dbReference type="WBParaSite" id="Hba_15794"/>
    </source>
</evidence>
<dbReference type="Proteomes" id="UP000095283">
    <property type="component" value="Unplaced"/>
</dbReference>
<dbReference type="InterPro" id="IPR036322">
    <property type="entry name" value="WD40_repeat_dom_sf"/>
</dbReference>
<evidence type="ECO:0000313" key="1">
    <source>
        <dbReference type="Proteomes" id="UP000095283"/>
    </source>
</evidence>
<protein>
    <submittedName>
        <fullName evidence="2">Nuclear pore complex protein Nup88</fullName>
    </submittedName>
</protein>
<dbReference type="AlphaFoldDB" id="A0A1I7XDR6"/>
<dbReference type="Gene3D" id="2.130.10.10">
    <property type="entry name" value="YVTN repeat-like/Quinoprotein amine dehydrogenase"/>
    <property type="match status" value="1"/>
</dbReference>